<feature type="domain" description="TonB-dependent receptor plug" evidence="2">
    <location>
        <begin position="120"/>
        <end position="229"/>
    </location>
</feature>
<sequence length="347" mass="37511">MSVLRRTAVVVLNISTVCTLAAQELVQVRVEVVASNEAVADAEVVVNGTMTLTDDDGVVTILVLPGETQVTVVVEGFLPASVSVDVIDGHERVLRIDLVEQPSLEEEVTVVASTRTDRRIEDQPLRVEVLNREEIEEKILMTPGDIVMMLNEMGGMRVQTTSPSLGAASVRIQGMRGRYTRFLSDGLPLYGSQPGGLGLLQIPPMDLNQVEVIKGVASALYGAGAMGGVVNLLSRRPGKEPEREFLINQSTLGATDGVVWLSSPLSESWGVTFLGGGHWQNQTDVDDDGWADLAHYERAVARPRFFWNDGEGQSLFVTVGTTLENRAGGTQPNTSLPKAVMPYRESL</sequence>
<dbReference type="PANTHER" id="PTHR30069:SF29">
    <property type="entry name" value="HEMOGLOBIN AND HEMOGLOBIN-HAPTOGLOBIN-BINDING PROTEIN 1-RELATED"/>
    <property type="match status" value="1"/>
</dbReference>
<name>A0A382CLF2_9ZZZZ</name>
<dbReference type="GO" id="GO:0044718">
    <property type="term" value="P:siderophore transmembrane transport"/>
    <property type="evidence" value="ECO:0007669"/>
    <property type="project" value="TreeGrafter"/>
</dbReference>
<gene>
    <name evidence="3" type="ORF">METZ01_LOCUS179315</name>
</gene>
<evidence type="ECO:0000256" key="1">
    <source>
        <dbReference type="ARBA" id="ARBA00022729"/>
    </source>
</evidence>
<keyword evidence="1" id="KW-0732">Signal</keyword>
<dbReference type="PROSITE" id="PS52016">
    <property type="entry name" value="TONB_DEPENDENT_REC_3"/>
    <property type="match status" value="1"/>
</dbReference>
<dbReference type="EMBL" id="UINC01034903">
    <property type="protein sequence ID" value="SVB26461.1"/>
    <property type="molecule type" value="Genomic_DNA"/>
</dbReference>
<dbReference type="AlphaFoldDB" id="A0A382CLF2"/>
<dbReference type="SUPFAM" id="SSF49464">
    <property type="entry name" value="Carboxypeptidase regulatory domain-like"/>
    <property type="match status" value="1"/>
</dbReference>
<reference evidence="3" key="1">
    <citation type="submission" date="2018-05" db="EMBL/GenBank/DDBJ databases">
        <authorList>
            <person name="Lanie J.A."/>
            <person name="Ng W.-L."/>
            <person name="Kazmierczak K.M."/>
            <person name="Andrzejewski T.M."/>
            <person name="Davidsen T.M."/>
            <person name="Wayne K.J."/>
            <person name="Tettelin H."/>
            <person name="Glass J.I."/>
            <person name="Rusch D."/>
            <person name="Podicherti R."/>
            <person name="Tsui H.-C.T."/>
            <person name="Winkler M.E."/>
        </authorList>
    </citation>
    <scope>NUCLEOTIDE SEQUENCE</scope>
</reference>
<dbReference type="GO" id="GO:0015344">
    <property type="term" value="F:siderophore uptake transmembrane transporter activity"/>
    <property type="evidence" value="ECO:0007669"/>
    <property type="project" value="TreeGrafter"/>
</dbReference>
<dbReference type="InterPro" id="IPR008969">
    <property type="entry name" value="CarboxyPept-like_regulatory"/>
</dbReference>
<dbReference type="PANTHER" id="PTHR30069">
    <property type="entry name" value="TONB-DEPENDENT OUTER MEMBRANE RECEPTOR"/>
    <property type="match status" value="1"/>
</dbReference>
<feature type="non-terminal residue" evidence="3">
    <location>
        <position position="347"/>
    </location>
</feature>
<organism evidence="3">
    <name type="scientific">marine metagenome</name>
    <dbReference type="NCBI Taxonomy" id="408172"/>
    <lineage>
        <taxon>unclassified sequences</taxon>
        <taxon>metagenomes</taxon>
        <taxon>ecological metagenomes</taxon>
    </lineage>
</organism>
<proteinExistence type="predicted"/>
<evidence type="ECO:0000313" key="3">
    <source>
        <dbReference type="EMBL" id="SVB26461.1"/>
    </source>
</evidence>
<dbReference type="Pfam" id="PF07715">
    <property type="entry name" value="Plug"/>
    <property type="match status" value="1"/>
</dbReference>
<protein>
    <recommendedName>
        <fullName evidence="2">TonB-dependent receptor plug domain-containing protein</fullName>
    </recommendedName>
</protein>
<dbReference type="InterPro" id="IPR012910">
    <property type="entry name" value="Plug_dom"/>
</dbReference>
<dbReference type="InterPro" id="IPR037066">
    <property type="entry name" value="Plug_dom_sf"/>
</dbReference>
<accession>A0A382CLF2</accession>
<dbReference type="Gene3D" id="2.170.130.10">
    <property type="entry name" value="TonB-dependent receptor, plug domain"/>
    <property type="match status" value="1"/>
</dbReference>
<evidence type="ECO:0000259" key="2">
    <source>
        <dbReference type="Pfam" id="PF07715"/>
    </source>
</evidence>
<dbReference type="SUPFAM" id="SSF56935">
    <property type="entry name" value="Porins"/>
    <property type="match status" value="1"/>
</dbReference>
<dbReference type="Gene3D" id="2.60.40.1120">
    <property type="entry name" value="Carboxypeptidase-like, regulatory domain"/>
    <property type="match status" value="1"/>
</dbReference>
<dbReference type="InterPro" id="IPR039426">
    <property type="entry name" value="TonB-dep_rcpt-like"/>
</dbReference>